<dbReference type="GO" id="GO:0055085">
    <property type="term" value="P:transmembrane transport"/>
    <property type="evidence" value="ECO:0007669"/>
    <property type="project" value="InterPro"/>
</dbReference>
<feature type="transmembrane region" description="Helical" evidence="8">
    <location>
        <begin position="103"/>
        <end position="121"/>
    </location>
</feature>
<reference evidence="10 11" key="2">
    <citation type="submission" date="2019-09" db="EMBL/GenBank/DDBJ databases">
        <title>Mesorhizobium sp. MaA-C15 isolated from Microcystis aeruginosa.</title>
        <authorList>
            <person name="Jeong S.E."/>
            <person name="Jin H.M."/>
            <person name="Jeon C.O."/>
        </authorList>
    </citation>
    <scope>NUCLEOTIDE SEQUENCE [LARGE SCALE GENOMIC DNA]</scope>
    <source>
        <strain evidence="10 11">MaA-C15</strain>
    </source>
</reference>
<sequence length="285" mass="31778">MSQQSSRAGGLFGAALMSPIGILYLCFLLLPIGFFLSLSFFTYSAQQMYVAEPTLDNYSRLIFDGYYRRIIYDTIRVSLVVTVITLVFGYALAYFLTRVKSTWRGIMMFLIIAPLMTGVIVRTYGWIVLLGTDGLVNAILVWIGIVERPISMLGNEKTVIVALVHIMLPYMVFPIFSSLVAQDPHLVPAASTLGAKPLRTFFEVTLPLSRSGIVMGSVIVFTMTSGSIVTVELLGGRDMTMMGQLIYQLILSTFNWPLGAAVAALLVLCQFIMISYYFRKMRRAY</sequence>
<keyword evidence="7 8" id="KW-0472">Membrane</keyword>
<evidence type="ECO:0000313" key="11">
    <source>
        <dbReference type="Proteomes" id="UP000323258"/>
    </source>
</evidence>
<dbReference type="Pfam" id="PF00528">
    <property type="entry name" value="BPD_transp_1"/>
    <property type="match status" value="1"/>
</dbReference>
<evidence type="ECO:0000259" key="9">
    <source>
        <dbReference type="PROSITE" id="PS50928"/>
    </source>
</evidence>
<dbReference type="EMBL" id="VSZS01000065">
    <property type="protein sequence ID" value="TYR30953.1"/>
    <property type="molecule type" value="Genomic_DNA"/>
</dbReference>
<evidence type="ECO:0000256" key="6">
    <source>
        <dbReference type="ARBA" id="ARBA00022989"/>
    </source>
</evidence>
<evidence type="ECO:0000256" key="2">
    <source>
        <dbReference type="ARBA" id="ARBA00007069"/>
    </source>
</evidence>
<dbReference type="RefSeq" id="WP_148915754.1">
    <property type="nucleotide sequence ID" value="NZ_VSZS01000065.1"/>
</dbReference>
<keyword evidence="11" id="KW-1185">Reference proteome</keyword>
<feature type="transmembrane region" description="Helical" evidence="8">
    <location>
        <begin position="213"/>
        <end position="235"/>
    </location>
</feature>
<feature type="transmembrane region" description="Helical" evidence="8">
    <location>
        <begin position="75"/>
        <end position="96"/>
    </location>
</feature>
<evidence type="ECO:0000256" key="4">
    <source>
        <dbReference type="ARBA" id="ARBA00022475"/>
    </source>
</evidence>
<dbReference type="PANTHER" id="PTHR42929">
    <property type="entry name" value="INNER MEMBRANE ABC TRANSPORTER PERMEASE PROTEIN YDCU-RELATED-RELATED"/>
    <property type="match status" value="1"/>
</dbReference>
<keyword evidence="5 8" id="KW-0812">Transmembrane</keyword>
<evidence type="ECO:0000256" key="8">
    <source>
        <dbReference type="RuleBase" id="RU363032"/>
    </source>
</evidence>
<comment type="caution">
    <text evidence="10">The sequence shown here is derived from an EMBL/GenBank/DDBJ whole genome shotgun (WGS) entry which is preliminary data.</text>
</comment>
<dbReference type="GO" id="GO:0005886">
    <property type="term" value="C:plasma membrane"/>
    <property type="evidence" value="ECO:0007669"/>
    <property type="project" value="UniProtKB-SubCell"/>
</dbReference>
<comment type="similarity">
    <text evidence="2">Belongs to the binding-protein-dependent transport system permease family. CysTW subfamily.</text>
</comment>
<dbReference type="OrthoDB" id="9807047at2"/>
<dbReference type="AlphaFoldDB" id="A0A5D4GSS6"/>
<dbReference type="PROSITE" id="PS50928">
    <property type="entry name" value="ABC_TM1"/>
    <property type="match status" value="1"/>
</dbReference>
<feature type="transmembrane region" description="Helical" evidence="8">
    <location>
        <begin position="158"/>
        <end position="181"/>
    </location>
</feature>
<accession>A0A5D4GSS6</accession>
<protein>
    <submittedName>
        <fullName evidence="10">ABC transporter permease</fullName>
    </submittedName>
</protein>
<feature type="transmembrane region" description="Helical" evidence="8">
    <location>
        <begin position="21"/>
        <end position="43"/>
    </location>
</feature>
<dbReference type="Gene3D" id="1.10.3720.10">
    <property type="entry name" value="MetI-like"/>
    <property type="match status" value="1"/>
</dbReference>
<keyword evidence="4" id="KW-1003">Cell membrane</keyword>
<feature type="domain" description="ABC transmembrane type-1" evidence="9">
    <location>
        <begin position="71"/>
        <end position="277"/>
    </location>
</feature>
<proteinExistence type="inferred from homology"/>
<dbReference type="PANTHER" id="PTHR42929:SF5">
    <property type="entry name" value="ABC TRANSPORTER PERMEASE PROTEIN"/>
    <property type="match status" value="1"/>
</dbReference>
<keyword evidence="3 8" id="KW-0813">Transport</keyword>
<name>A0A5D4GSS6_9HYPH</name>
<feature type="transmembrane region" description="Helical" evidence="8">
    <location>
        <begin position="127"/>
        <end position="146"/>
    </location>
</feature>
<evidence type="ECO:0000256" key="7">
    <source>
        <dbReference type="ARBA" id="ARBA00023136"/>
    </source>
</evidence>
<comment type="subcellular location">
    <subcellularLocation>
        <location evidence="1 8">Cell membrane</location>
        <topology evidence="1 8">Multi-pass membrane protein</topology>
    </subcellularLocation>
</comment>
<dbReference type="InterPro" id="IPR035906">
    <property type="entry name" value="MetI-like_sf"/>
</dbReference>
<dbReference type="CDD" id="cd06261">
    <property type="entry name" value="TM_PBP2"/>
    <property type="match status" value="1"/>
</dbReference>
<keyword evidence="6 8" id="KW-1133">Transmembrane helix</keyword>
<evidence type="ECO:0000256" key="1">
    <source>
        <dbReference type="ARBA" id="ARBA00004651"/>
    </source>
</evidence>
<evidence type="ECO:0000256" key="5">
    <source>
        <dbReference type="ARBA" id="ARBA00022692"/>
    </source>
</evidence>
<reference evidence="10 11" key="1">
    <citation type="submission" date="2019-08" db="EMBL/GenBank/DDBJ databases">
        <authorList>
            <person name="Seo Y.L."/>
        </authorList>
    </citation>
    <scope>NUCLEOTIDE SEQUENCE [LARGE SCALE GENOMIC DNA]</scope>
    <source>
        <strain evidence="10 11">MaA-C15</strain>
    </source>
</reference>
<evidence type="ECO:0000256" key="3">
    <source>
        <dbReference type="ARBA" id="ARBA00022448"/>
    </source>
</evidence>
<feature type="transmembrane region" description="Helical" evidence="8">
    <location>
        <begin position="256"/>
        <end position="278"/>
    </location>
</feature>
<dbReference type="InterPro" id="IPR000515">
    <property type="entry name" value="MetI-like"/>
</dbReference>
<organism evidence="10 11">
    <name type="scientific">Neoaquamicrobium microcysteis</name>
    <dbReference type="NCBI Taxonomy" id="2682781"/>
    <lineage>
        <taxon>Bacteria</taxon>
        <taxon>Pseudomonadati</taxon>
        <taxon>Pseudomonadota</taxon>
        <taxon>Alphaproteobacteria</taxon>
        <taxon>Hyphomicrobiales</taxon>
        <taxon>Phyllobacteriaceae</taxon>
        <taxon>Neoaquamicrobium</taxon>
    </lineage>
</organism>
<gene>
    <name evidence="10" type="ORF">FY036_16045</name>
</gene>
<dbReference type="SUPFAM" id="SSF161098">
    <property type="entry name" value="MetI-like"/>
    <property type="match status" value="1"/>
</dbReference>
<dbReference type="Proteomes" id="UP000323258">
    <property type="component" value="Unassembled WGS sequence"/>
</dbReference>
<evidence type="ECO:0000313" key="10">
    <source>
        <dbReference type="EMBL" id="TYR30953.1"/>
    </source>
</evidence>